<keyword evidence="3" id="KW-1185">Reference proteome</keyword>
<dbReference type="AlphaFoldDB" id="A0A975T1F7"/>
<dbReference type="EMBL" id="CP077062">
    <property type="protein sequence ID" value="QWZ09865.1"/>
    <property type="molecule type" value="Genomic_DNA"/>
</dbReference>
<evidence type="ECO:0000259" key="1">
    <source>
        <dbReference type="Pfam" id="PF01636"/>
    </source>
</evidence>
<dbReference type="KEGG" id="nps:KRR39_09115"/>
<protein>
    <submittedName>
        <fullName evidence="2">Aminoglycoside phosphotransferase family protein</fullName>
    </submittedName>
</protein>
<feature type="domain" description="Aminoglycoside phosphotransferase" evidence="1">
    <location>
        <begin position="37"/>
        <end position="275"/>
    </location>
</feature>
<dbReference type="InterPro" id="IPR051678">
    <property type="entry name" value="AGP_Transferase"/>
</dbReference>
<evidence type="ECO:0000313" key="2">
    <source>
        <dbReference type="EMBL" id="QWZ09865.1"/>
    </source>
</evidence>
<dbReference type="PANTHER" id="PTHR21310">
    <property type="entry name" value="AMINOGLYCOSIDE PHOSPHOTRANSFERASE-RELATED-RELATED"/>
    <property type="match status" value="1"/>
</dbReference>
<evidence type="ECO:0000313" key="3">
    <source>
        <dbReference type="Proteomes" id="UP000683575"/>
    </source>
</evidence>
<gene>
    <name evidence="2" type="ORF">KRR39_09115</name>
</gene>
<accession>A0A975T1F7</accession>
<sequence>MPPALHADELPIDSELVRRLVGRALPAYADAPVRRLPSSGSTNVLFRLGSELLVRLPRQPGGSQTISKEAAWLPLLGPSLPVAVPEVVAVLDPDCGYPERWSVVRWIEGTHPEVVGPGTAVDPRREVLATDLATFLEALRRVEVPPRAVDDPHVWSYRGDPLATMDRATRENIERCRSLDGFDLDLDAVEQVWLEAMRLPEAGRPTPCWYHGDLAAENLLVRDGALSAVLDFGGLSVGDPTVDLVVAWEVLDPAARELFRRQLGVDDASWLRGRAWALSITLMIWYYWSTMPERRARCLAVGRNVLADAGYPV</sequence>
<dbReference type="CDD" id="cd05155">
    <property type="entry name" value="APH_ChoK_like_1"/>
    <property type="match status" value="1"/>
</dbReference>
<dbReference type="RefSeq" id="WP_216941711.1">
    <property type="nucleotide sequence ID" value="NZ_CP077062.1"/>
</dbReference>
<proteinExistence type="predicted"/>
<dbReference type="InterPro" id="IPR002575">
    <property type="entry name" value="Aminoglycoside_PTrfase"/>
</dbReference>
<dbReference type="Proteomes" id="UP000683575">
    <property type="component" value="Chromosome"/>
</dbReference>
<dbReference type="Pfam" id="PF01636">
    <property type="entry name" value="APH"/>
    <property type="match status" value="1"/>
</dbReference>
<name>A0A975T1F7_9ACTN</name>
<reference evidence="2" key="1">
    <citation type="submission" date="2021-06" db="EMBL/GenBank/DDBJ databases">
        <title>Complete genome sequence of Nocardioides sp. G188.</title>
        <authorList>
            <person name="Im W.-T."/>
        </authorList>
    </citation>
    <scope>NUCLEOTIDE SEQUENCE</scope>
    <source>
        <strain evidence="2">G188</strain>
    </source>
</reference>
<dbReference type="PANTHER" id="PTHR21310:SF42">
    <property type="entry name" value="BIFUNCTIONAL AAC_APH"/>
    <property type="match status" value="1"/>
</dbReference>
<organism evidence="2 3">
    <name type="scientific">Nocardioides panacis</name>
    <dbReference type="NCBI Taxonomy" id="2849501"/>
    <lineage>
        <taxon>Bacteria</taxon>
        <taxon>Bacillati</taxon>
        <taxon>Actinomycetota</taxon>
        <taxon>Actinomycetes</taxon>
        <taxon>Propionibacteriales</taxon>
        <taxon>Nocardioidaceae</taxon>
        <taxon>Nocardioides</taxon>
    </lineage>
</organism>